<feature type="region of interest" description="Disordered" evidence="5">
    <location>
        <begin position="1"/>
        <end position="20"/>
    </location>
</feature>
<evidence type="ECO:0000256" key="2">
    <source>
        <dbReference type="ARBA" id="ARBA00008466"/>
    </source>
</evidence>
<feature type="region of interest" description="Disordered" evidence="5">
    <location>
        <begin position="89"/>
        <end position="111"/>
    </location>
</feature>
<evidence type="ECO:0000313" key="6">
    <source>
        <dbReference type="EMBL" id="GAA98412.1"/>
    </source>
</evidence>
<reference evidence="6 7" key="1">
    <citation type="journal article" date="2011" name="J. Gen. Appl. Microbiol.">
        <title>Draft genome sequencing of the enigmatic basidiomycete Mixia osmundae.</title>
        <authorList>
            <person name="Nishida H."/>
            <person name="Nagatsuka Y."/>
            <person name="Sugiyama J."/>
        </authorList>
    </citation>
    <scope>NUCLEOTIDE SEQUENCE [LARGE SCALE GENOMIC DNA]</scope>
    <source>
        <strain evidence="7">CBS 9802 / IAM 14324 / JCM 22182 / KY 12970</strain>
    </source>
</reference>
<feature type="compositionally biased region" description="Low complexity" evidence="5">
    <location>
        <begin position="1"/>
        <end position="18"/>
    </location>
</feature>
<gene>
    <name evidence="6" type="primary">Mo05098</name>
    <name evidence="6" type="ORF">E5Q_05098</name>
</gene>
<dbReference type="EMBL" id="BABT02000152">
    <property type="protein sequence ID" value="GAA98412.1"/>
    <property type="molecule type" value="Genomic_DNA"/>
</dbReference>
<dbReference type="InterPro" id="IPR048283">
    <property type="entry name" value="AdoMetDC-like"/>
</dbReference>
<dbReference type="Pfam" id="PF01536">
    <property type="entry name" value="SAM_decarbox"/>
    <property type="match status" value="1"/>
</dbReference>
<dbReference type="Gene3D" id="3.60.90.10">
    <property type="entry name" value="S-adenosylmethionine decarboxylase"/>
    <property type="match status" value="1"/>
</dbReference>
<dbReference type="UniPathway" id="UPA00331">
    <property type="reaction ID" value="UER00451"/>
</dbReference>
<evidence type="ECO:0000313" key="7">
    <source>
        <dbReference type="Proteomes" id="UP000009131"/>
    </source>
</evidence>
<evidence type="ECO:0000256" key="1">
    <source>
        <dbReference type="ARBA" id="ARBA00004911"/>
    </source>
</evidence>
<feature type="compositionally biased region" description="Basic and acidic residues" evidence="5">
    <location>
        <begin position="42"/>
        <end position="56"/>
    </location>
</feature>
<dbReference type="GO" id="GO:0006597">
    <property type="term" value="P:spermine biosynthetic process"/>
    <property type="evidence" value="ECO:0007669"/>
    <property type="project" value="TreeGrafter"/>
</dbReference>
<dbReference type="SUPFAM" id="SSF56276">
    <property type="entry name" value="S-adenosylmethionine decarboxylase"/>
    <property type="match status" value="1"/>
</dbReference>
<comment type="pathway">
    <text evidence="1">Amine and polyamine biosynthesis; S-adenosylmethioninamine biosynthesis; S-adenosylmethioninamine from S-adenosyl-L-methionine: step 1/1.</text>
</comment>
<keyword evidence="3" id="KW-0745">Spermidine biosynthesis</keyword>
<dbReference type="eggNOG" id="KOG0788">
    <property type="taxonomic scope" value="Eukaryota"/>
</dbReference>
<keyword evidence="7" id="KW-1185">Reference proteome</keyword>
<proteinExistence type="inferred from homology"/>
<organism evidence="6 7">
    <name type="scientific">Mixia osmundae (strain CBS 9802 / IAM 14324 / JCM 22182 / KY 12970)</name>
    <dbReference type="NCBI Taxonomy" id="764103"/>
    <lineage>
        <taxon>Eukaryota</taxon>
        <taxon>Fungi</taxon>
        <taxon>Dikarya</taxon>
        <taxon>Basidiomycota</taxon>
        <taxon>Pucciniomycotina</taxon>
        <taxon>Mixiomycetes</taxon>
        <taxon>Mixiales</taxon>
        <taxon>Mixiaceae</taxon>
        <taxon>Mixia</taxon>
    </lineage>
</organism>
<dbReference type="GO" id="GO:0005829">
    <property type="term" value="C:cytosol"/>
    <property type="evidence" value="ECO:0007669"/>
    <property type="project" value="TreeGrafter"/>
</dbReference>
<name>G7E6F2_MIXOS</name>
<dbReference type="InParanoid" id="G7E6F2"/>
<dbReference type="Proteomes" id="UP000009131">
    <property type="component" value="Unassembled WGS sequence"/>
</dbReference>
<dbReference type="GO" id="GO:0008295">
    <property type="term" value="P:spermidine biosynthetic process"/>
    <property type="evidence" value="ECO:0007669"/>
    <property type="project" value="UniProtKB-KW"/>
</dbReference>
<comment type="caution">
    <text evidence="6">The sequence shown here is derived from an EMBL/GenBank/DDBJ whole genome shotgun (WGS) entry which is preliminary data.</text>
</comment>
<evidence type="ECO:0000256" key="3">
    <source>
        <dbReference type="ARBA" id="ARBA00023066"/>
    </source>
</evidence>
<comment type="similarity">
    <text evidence="2">Belongs to the eukaryotic AdoMetDC family.</text>
</comment>
<dbReference type="AlphaFoldDB" id="G7E6F2"/>
<evidence type="ECO:0008006" key="8">
    <source>
        <dbReference type="Google" id="ProtNLM"/>
    </source>
</evidence>
<feature type="region of interest" description="Disordered" evidence="5">
    <location>
        <begin position="38"/>
        <end position="57"/>
    </location>
</feature>
<dbReference type="RefSeq" id="XP_014568404.1">
    <property type="nucleotide sequence ID" value="XM_014712918.1"/>
</dbReference>
<dbReference type="HOGENOM" id="CLU_023050_0_1_1"/>
<dbReference type="FunCoup" id="G7E6F2">
    <property type="interactions" value="288"/>
</dbReference>
<dbReference type="PANTHER" id="PTHR11570">
    <property type="entry name" value="S-ADENOSYLMETHIONINE DECARBOXYLASE"/>
    <property type="match status" value="1"/>
</dbReference>
<dbReference type="OMA" id="RNWHIYS"/>
<accession>G7E6F2</accession>
<dbReference type="GO" id="GO:0004014">
    <property type="term" value="F:adenosylmethionine decarboxylase activity"/>
    <property type="evidence" value="ECO:0007669"/>
    <property type="project" value="InterPro"/>
</dbReference>
<reference evidence="6 7" key="2">
    <citation type="journal article" date="2012" name="Open Biol.">
        <title>Characteristics of nucleosomes and linker DNA regions on the genome of the basidiomycete Mixia osmundae revealed by mono- and dinucleosome mapping.</title>
        <authorList>
            <person name="Nishida H."/>
            <person name="Kondo S."/>
            <person name="Matsumoto T."/>
            <person name="Suzuki Y."/>
            <person name="Yoshikawa H."/>
            <person name="Taylor T.D."/>
            <person name="Sugiyama J."/>
        </authorList>
    </citation>
    <scope>NUCLEOTIDE SEQUENCE [LARGE SCALE GENOMIC DNA]</scope>
    <source>
        <strain evidence="7">CBS 9802 / IAM 14324 / JCM 22182 / KY 12970</strain>
    </source>
</reference>
<dbReference type="STRING" id="764103.G7E6F2"/>
<dbReference type="InterPro" id="IPR016067">
    <property type="entry name" value="S-AdoMet_deCO2ase_core"/>
</dbReference>
<dbReference type="OrthoDB" id="1068353at2759"/>
<protein>
    <recommendedName>
        <fullName evidence="8">Adenosylmethionine decarboxylase</fullName>
    </recommendedName>
</protein>
<evidence type="ECO:0000256" key="4">
    <source>
        <dbReference type="ARBA" id="ARBA00023115"/>
    </source>
</evidence>
<keyword evidence="4" id="KW-0620">Polyamine biosynthesis</keyword>
<sequence length="522" mass="58040">MVKASTLTPPTTTESTTSQQAVGQFVGHSAHTNLPLARQHAKHDDHFDPPHHENKANDSGVEILQDSAPGFFEGPEKLLELWFAPSEDELPPSTLSRRGNRRAQPGTPISRENALLGLRTVDRPSWERMLDEVHCKVLSVIEGEQVDAYMLSESSMFVWPHKIILKTCGTTTLLLGLNTLLRIAAEHCGLGKVWRCFYSRKTFMFPERQLGPHRDWNQEVRFLDGVFDNGSAYAVGRINGDHWVLYLTPAMDDALGLSPKQTAQLEANTVAKSSKLIRSPTPTLGQAHTTCSLGMPPDQTLEILMSELDPEASRAFFHPISEDPLHENDDGHAAGTRVSRQVGVQDLFPDAVLDAFLFEPCGYSANAVLDDRYATIHVTPEQDWSYASFECNLDISTPVSPRDAVGRPTDNLHSLVNKVLAIFKPARFSITLFVSRDDDLVPSDAPYKRRAPSQGLQSLFNLSLQDAYTRRDRIHHEFDDYDLGFATYEHPGRAKKIASDAWHGVGIRPGRPLGHQTAGTVR</sequence>
<evidence type="ECO:0000256" key="5">
    <source>
        <dbReference type="SAM" id="MobiDB-lite"/>
    </source>
</evidence>
<dbReference type="PANTHER" id="PTHR11570:SF0">
    <property type="entry name" value="S-ADENOSYLMETHIONINE DECARBOXYLASE PROENZYME"/>
    <property type="match status" value="1"/>
</dbReference>